<organism evidence="1">
    <name type="scientific">sediment metagenome</name>
    <dbReference type="NCBI Taxonomy" id="749907"/>
    <lineage>
        <taxon>unclassified sequences</taxon>
        <taxon>metagenomes</taxon>
        <taxon>ecological metagenomes</taxon>
    </lineage>
</organism>
<evidence type="ECO:0008006" key="2">
    <source>
        <dbReference type="Google" id="ProtNLM"/>
    </source>
</evidence>
<sequence length="238" mass="27251">PVNHWRDNDEPDREGIMEIRYIEGIYAYYDSLIARYPNSFRINCASGGRRIDIEMIKRFHVHQKSDFWFNGIVDQASLAAIAGFLPNGLVMVPINKLDNYSFHSHLPSSLNLGWIADDPAFDMGKAMQLTKWYHGVKKYLAGWFMPLTPVNKDESSWIASQYHRDDLQEGMLLILKRPACGLTEFTVKPGWIDPQADYKLLYQAEGREETVKGSLLAEGYTVMLEAQPASTLIIYKKL</sequence>
<name>D9PJE8_9ZZZZ</name>
<protein>
    <recommendedName>
        <fullName evidence="2">Alpha-galactosidase</fullName>
    </recommendedName>
</protein>
<dbReference type="InterPro" id="IPR013785">
    <property type="entry name" value="Aldolase_TIM"/>
</dbReference>
<dbReference type="EMBL" id="ADZX01000514">
    <property type="protein sequence ID" value="EFK96314.1"/>
    <property type="molecule type" value="Genomic_DNA"/>
</dbReference>
<gene>
    <name evidence="1" type="ORF">LDC_1657</name>
</gene>
<dbReference type="Gene3D" id="3.20.20.70">
    <property type="entry name" value="Aldolase class I"/>
    <property type="match status" value="1"/>
</dbReference>
<reference evidence="1" key="1">
    <citation type="submission" date="2010-07" db="EMBL/GenBank/DDBJ databases">
        <authorList>
            <consortium name="CONSOLIDER consortium CSD2007-00005"/>
            <person name="Guazzaroni M.-E."/>
            <person name="Richter M."/>
            <person name="Garcia-Salamanca A."/>
            <person name="Yarza P."/>
            <person name="Ferrer M."/>
        </authorList>
    </citation>
    <scope>NUCLEOTIDE SEQUENCE</scope>
</reference>
<accession>D9PJE8</accession>
<evidence type="ECO:0000313" key="1">
    <source>
        <dbReference type="EMBL" id="EFK96314.1"/>
    </source>
</evidence>
<proteinExistence type="predicted"/>
<feature type="non-terminal residue" evidence="1">
    <location>
        <position position="1"/>
    </location>
</feature>
<dbReference type="AlphaFoldDB" id="D9PJE8"/>
<reference evidence="1" key="2">
    <citation type="journal article" date="2011" name="Microb. Ecol.">
        <title>Taxonomic and Functional Metagenomic Profiling of the Microbial Community in the Anoxic Sediment of a Sub-saline Shallow Lake (Laguna de Carrizo, Central Spain).</title>
        <authorList>
            <person name="Ferrer M."/>
            <person name="Guazzaroni M.E."/>
            <person name="Richter M."/>
            <person name="Garcia-Salamanca A."/>
            <person name="Yarza P."/>
            <person name="Suarez-Suarez A."/>
            <person name="Solano J."/>
            <person name="Alcaide M."/>
            <person name="van Dillewijn P."/>
            <person name="Molina-Henares M.A."/>
            <person name="Lopez-Cortes N."/>
            <person name="Al-Ramahi Y."/>
            <person name="Guerrero C."/>
            <person name="Acosta A."/>
            <person name="de Eugenio L.I."/>
            <person name="Martinez V."/>
            <person name="Marques S."/>
            <person name="Rojo F."/>
            <person name="Santero E."/>
            <person name="Genilloud O."/>
            <person name="Perez-Perez J."/>
            <person name="Rossello-Mora R."/>
            <person name="Ramos J.L."/>
        </authorList>
    </citation>
    <scope>NUCLEOTIDE SEQUENCE</scope>
</reference>
<comment type="caution">
    <text evidence="1">The sequence shown here is derived from an EMBL/GenBank/DDBJ whole genome shotgun (WGS) entry which is preliminary data.</text>
</comment>